<comment type="caution">
    <text evidence="2">The sequence shown here is derived from an EMBL/GenBank/DDBJ whole genome shotgun (WGS) entry which is preliminary data.</text>
</comment>
<evidence type="ECO:0000313" key="2">
    <source>
        <dbReference type="EMBL" id="TGO71690.1"/>
    </source>
</evidence>
<organism evidence="2 3">
    <name type="scientific">Botrytis elliptica</name>
    <dbReference type="NCBI Taxonomy" id="278938"/>
    <lineage>
        <taxon>Eukaryota</taxon>
        <taxon>Fungi</taxon>
        <taxon>Dikarya</taxon>
        <taxon>Ascomycota</taxon>
        <taxon>Pezizomycotina</taxon>
        <taxon>Leotiomycetes</taxon>
        <taxon>Helotiales</taxon>
        <taxon>Sclerotiniaceae</taxon>
        <taxon>Botrytis</taxon>
    </lineage>
</organism>
<reference evidence="2 3" key="1">
    <citation type="submission" date="2017-12" db="EMBL/GenBank/DDBJ databases">
        <title>Comparative genomics of Botrytis spp.</title>
        <authorList>
            <person name="Valero-Jimenez C.A."/>
            <person name="Tapia P."/>
            <person name="Veloso J."/>
            <person name="Silva-Moreno E."/>
            <person name="Staats M."/>
            <person name="Valdes J.H."/>
            <person name="Van Kan J.A.L."/>
        </authorList>
    </citation>
    <scope>NUCLEOTIDE SEQUENCE [LARGE SCALE GENOMIC DNA]</scope>
    <source>
        <strain evidence="2 3">Be9601</strain>
    </source>
</reference>
<dbReference type="EMBL" id="PQXM01000540">
    <property type="protein sequence ID" value="TGO71690.1"/>
    <property type="molecule type" value="Genomic_DNA"/>
</dbReference>
<evidence type="ECO:0000313" key="3">
    <source>
        <dbReference type="Proteomes" id="UP000297229"/>
    </source>
</evidence>
<feature type="compositionally biased region" description="Basic and acidic residues" evidence="1">
    <location>
        <begin position="46"/>
        <end position="55"/>
    </location>
</feature>
<accession>A0A4Z1JJM9</accession>
<protein>
    <submittedName>
        <fullName evidence="2">Uncharacterized protein</fullName>
    </submittedName>
</protein>
<dbReference type="Proteomes" id="UP000297229">
    <property type="component" value="Unassembled WGS sequence"/>
</dbReference>
<evidence type="ECO:0000256" key="1">
    <source>
        <dbReference type="SAM" id="MobiDB-lite"/>
    </source>
</evidence>
<feature type="region of interest" description="Disordered" evidence="1">
    <location>
        <begin position="1"/>
        <end position="74"/>
    </location>
</feature>
<feature type="compositionally biased region" description="Basic and acidic residues" evidence="1">
    <location>
        <begin position="8"/>
        <end position="26"/>
    </location>
</feature>
<gene>
    <name evidence="2" type="ORF">BELL_0542g00090</name>
</gene>
<dbReference type="AlphaFoldDB" id="A0A4Z1JJM9"/>
<proteinExistence type="predicted"/>
<name>A0A4Z1JJM9_9HELO</name>
<keyword evidence="3" id="KW-1185">Reference proteome</keyword>
<dbReference type="Gene3D" id="3.30.160.60">
    <property type="entry name" value="Classic Zinc Finger"/>
    <property type="match status" value="1"/>
</dbReference>
<sequence>MAPTSKTGGDKGKKPEKKEPVKDSSSDPKVPCPTCRRPIKKSKMKDHKEEHHNSSDEDGGTSLPAGRFGRATSGWTNRKCQICGENSRTYTSRETYNSHINSKHSELLRKLR</sequence>